<name>A0A3G8JHS5_9ACTN</name>
<dbReference type="PANTHER" id="PTHR16305:SF35">
    <property type="entry name" value="TRANSCRIPTIONAL ACTIVATOR DOMAIN"/>
    <property type="match status" value="1"/>
</dbReference>
<dbReference type="Gene3D" id="3.40.50.300">
    <property type="entry name" value="P-loop containing nucleotide triphosphate hydrolases"/>
    <property type="match status" value="1"/>
</dbReference>
<dbReference type="SUPFAM" id="SSF52540">
    <property type="entry name" value="P-loop containing nucleoside triphosphate hydrolases"/>
    <property type="match status" value="1"/>
</dbReference>
<reference evidence="5 6" key="1">
    <citation type="submission" date="2018-11" db="EMBL/GenBank/DDBJ databases">
        <title>Gordonia insulae sp. nov., isolated from an island soil.</title>
        <authorList>
            <person name="Kim Y.S."/>
            <person name="Kim S.B."/>
        </authorList>
    </citation>
    <scope>NUCLEOTIDE SEQUENCE [LARGE SCALE GENOMIC DNA]</scope>
    <source>
        <strain evidence="5 6">MMS17-SY073</strain>
    </source>
</reference>
<dbReference type="Pfam" id="PF13191">
    <property type="entry name" value="AAA_16"/>
    <property type="match status" value="1"/>
</dbReference>
<dbReference type="InterPro" id="IPR041664">
    <property type="entry name" value="AAA_16"/>
</dbReference>
<dbReference type="KEGG" id="gom:D7316_01149"/>
<accession>A0A3G8JHS5</accession>
<dbReference type="Gene3D" id="1.25.40.10">
    <property type="entry name" value="Tetratricopeptide repeat domain"/>
    <property type="match status" value="1"/>
</dbReference>
<dbReference type="InterPro" id="IPR011990">
    <property type="entry name" value="TPR-like_helical_dom_sf"/>
</dbReference>
<dbReference type="AlphaFoldDB" id="A0A3G8JHS5"/>
<gene>
    <name evidence="5" type="ORF">D7316_01149</name>
</gene>
<dbReference type="GO" id="GO:0005737">
    <property type="term" value="C:cytoplasm"/>
    <property type="evidence" value="ECO:0007669"/>
    <property type="project" value="TreeGrafter"/>
</dbReference>
<sequence>MEPSARKVVGREDELAHVRHCARQVVDARPCVVLIEGDAGVGKSSLVRAAGADLLGFTVLRADADELATETSMWLLSQLGAFTADKPFPAGHELLQLLSERQSEGPVAVIIEDLHWSDTASEVALLTAFRRLSPGDRVLALITTRPAGIPADSAWRRLGADPDRGRHLIIGDLTERDVAAIAESDGIVLGPTAAARLHRHTGGRALHVRTLLTELSSAELNSVAPLPAPRSLAQTVTNRVRALPNQAQAFVEALAVAGGSAGLIDLGTATASTDPSAVLAEALESGLLEHLPRDPIHRVRFVHPLYRVAVYDDISPARRRELHLAFAGAASSPAIGLHHRIAAADRVDPELAAELDVAADATGDSAQSAAYSAAAARIGEREQAARRILAAGQHNMNGRHLAAMRALEARLRSCPVSVQRDIELSWLAWQSGRIDEAETLLRDAVDLDELPQQLARAHLALSVLSNVQAKGTEGIRHARAALDLAAPGSPEAEFAAFVEVGAVGPSRRWDRRTPAAPGPLPRSVGRRAHRHEPHLGEGNAESLRRPRDRIAAVVATVRGCTPA</sequence>
<feature type="region of interest" description="Disordered" evidence="3">
    <location>
        <begin position="507"/>
        <end position="547"/>
    </location>
</feature>
<organism evidence="5 6">
    <name type="scientific">Gordonia insulae</name>
    <dbReference type="NCBI Taxonomy" id="2420509"/>
    <lineage>
        <taxon>Bacteria</taxon>
        <taxon>Bacillati</taxon>
        <taxon>Actinomycetota</taxon>
        <taxon>Actinomycetes</taxon>
        <taxon>Mycobacteriales</taxon>
        <taxon>Gordoniaceae</taxon>
        <taxon>Gordonia</taxon>
    </lineage>
</organism>
<evidence type="ECO:0000259" key="4">
    <source>
        <dbReference type="Pfam" id="PF13191"/>
    </source>
</evidence>
<evidence type="ECO:0000256" key="3">
    <source>
        <dbReference type="SAM" id="MobiDB-lite"/>
    </source>
</evidence>
<keyword evidence="1" id="KW-0547">Nucleotide-binding</keyword>
<evidence type="ECO:0000313" key="5">
    <source>
        <dbReference type="EMBL" id="AZG44563.1"/>
    </source>
</evidence>
<evidence type="ECO:0000256" key="2">
    <source>
        <dbReference type="ARBA" id="ARBA00022840"/>
    </source>
</evidence>
<dbReference type="InterPro" id="IPR027417">
    <property type="entry name" value="P-loop_NTPase"/>
</dbReference>
<dbReference type="GO" id="GO:0005524">
    <property type="term" value="F:ATP binding"/>
    <property type="evidence" value="ECO:0007669"/>
    <property type="project" value="UniProtKB-KW"/>
</dbReference>
<dbReference type="RefSeq" id="WP_164473732.1">
    <property type="nucleotide sequence ID" value="NZ_CP033972.1"/>
</dbReference>
<keyword evidence="6" id="KW-1185">Reference proteome</keyword>
<dbReference type="GO" id="GO:0004016">
    <property type="term" value="F:adenylate cyclase activity"/>
    <property type="evidence" value="ECO:0007669"/>
    <property type="project" value="TreeGrafter"/>
</dbReference>
<feature type="domain" description="Orc1-like AAA ATPase" evidence="4">
    <location>
        <begin position="7"/>
        <end position="138"/>
    </location>
</feature>
<evidence type="ECO:0000256" key="1">
    <source>
        <dbReference type="ARBA" id="ARBA00022741"/>
    </source>
</evidence>
<evidence type="ECO:0000313" key="6">
    <source>
        <dbReference type="Proteomes" id="UP000271469"/>
    </source>
</evidence>
<dbReference type="Proteomes" id="UP000271469">
    <property type="component" value="Chromosome"/>
</dbReference>
<proteinExistence type="predicted"/>
<protein>
    <recommendedName>
        <fullName evidence="4">Orc1-like AAA ATPase domain-containing protein</fullName>
    </recommendedName>
</protein>
<dbReference type="PANTHER" id="PTHR16305">
    <property type="entry name" value="TESTICULAR SOLUBLE ADENYLYL CYCLASE"/>
    <property type="match status" value="1"/>
</dbReference>
<dbReference type="EMBL" id="CP033972">
    <property type="protein sequence ID" value="AZG44563.1"/>
    <property type="molecule type" value="Genomic_DNA"/>
</dbReference>
<keyword evidence="2" id="KW-0067">ATP-binding</keyword>